<feature type="domain" description="Agenet-like" evidence="1">
    <location>
        <begin position="192"/>
        <end position="232"/>
    </location>
</feature>
<gene>
    <name evidence="2" type="ordered locus">Pedsa_1721</name>
</gene>
<dbReference type="InterPro" id="IPR016197">
    <property type="entry name" value="Chromo-like_dom_sf"/>
</dbReference>
<dbReference type="KEGG" id="psn:Pedsa_1721"/>
<keyword evidence="3" id="KW-1185">Reference proteome</keyword>
<accession>F0S7L8</accession>
<name>F0S7L8_PSESL</name>
<dbReference type="HOGENOM" id="CLU_1174628_0_0_10"/>
<dbReference type="Gene3D" id="2.30.30.140">
    <property type="match status" value="1"/>
</dbReference>
<dbReference type="Proteomes" id="UP000000310">
    <property type="component" value="Chromosome"/>
</dbReference>
<evidence type="ECO:0000259" key="1">
    <source>
        <dbReference type="Pfam" id="PF05641"/>
    </source>
</evidence>
<protein>
    <submittedName>
        <fullName evidence="2">Agenet domain-containing protein</fullName>
    </submittedName>
</protein>
<evidence type="ECO:0000313" key="3">
    <source>
        <dbReference type="Proteomes" id="UP000000310"/>
    </source>
</evidence>
<reference evidence="2 3" key="1">
    <citation type="journal article" date="2011" name="Stand. Genomic Sci.">
        <title>Complete genome sequence of the gliding, heparinolytic Pedobacter saltans type strain (113).</title>
        <authorList>
            <person name="Liolios K."/>
            <person name="Sikorski J."/>
            <person name="Lu M."/>
            <person name="Nolan M."/>
            <person name="Lapidus A."/>
            <person name="Lucas S."/>
            <person name="Hammon N."/>
            <person name="Deshpande S."/>
            <person name="Cheng J.F."/>
            <person name="Tapia R."/>
            <person name="Han C."/>
            <person name="Goodwin L."/>
            <person name="Pitluck S."/>
            <person name="Huntemann M."/>
            <person name="Ivanova N."/>
            <person name="Pagani I."/>
            <person name="Mavromatis K."/>
            <person name="Ovchinikova G."/>
            <person name="Pati A."/>
            <person name="Chen A."/>
            <person name="Palaniappan K."/>
            <person name="Land M."/>
            <person name="Hauser L."/>
            <person name="Brambilla E.M."/>
            <person name="Kotsyurbenko O."/>
            <person name="Rohde M."/>
            <person name="Tindall B.J."/>
            <person name="Abt B."/>
            <person name="Goker M."/>
            <person name="Detter J.C."/>
            <person name="Woyke T."/>
            <person name="Bristow J."/>
            <person name="Eisen J.A."/>
            <person name="Markowitz V."/>
            <person name="Hugenholtz P."/>
            <person name="Klenk H.P."/>
            <person name="Kyrpides N.C."/>
        </authorList>
    </citation>
    <scope>NUCLEOTIDE SEQUENCE [LARGE SCALE GENOMIC DNA]</scope>
    <source>
        <strain evidence="3">ATCC 51119 / DSM 12145 / JCM 21818 / LMG 10337 / NBRC 100064 / NCIMB 13643</strain>
    </source>
</reference>
<dbReference type="OrthoDB" id="9767236at2"/>
<dbReference type="SUPFAM" id="SSF54160">
    <property type="entry name" value="Chromo domain-like"/>
    <property type="match status" value="1"/>
</dbReference>
<dbReference type="STRING" id="762903.Pedsa_1721"/>
<sequence length="236" mass="27270">MKTIISCLCIFFLLPDYNASEKTKQINSLTPFIGNWEVWIPGAVTYTLKDADLYREYKPGAPMNKLTIKSDASYMWGDKKGVLKRVNPWYGEEGRVYFRISDKNNNFYDFWHKKESNQLIFLFGEVGGHAATGTRWEANENAVVTSINEDNKSNSNKNASALGNLKESANNKVDKKVTPILKYNIGEKIEIEWSGSWYKGIILENQGEKYKIRYDGWGELYDEWIHPNRIRKLSSK</sequence>
<evidence type="ECO:0000313" key="2">
    <source>
        <dbReference type="EMBL" id="ADY52278.1"/>
    </source>
</evidence>
<organism evidence="2 3">
    <name type="scientific">Pseudopedobacter saltans (strain ATCC 51119 / DSM 12145 / JCM 21818 / CCUG 39354 / LMG 10337 / NBRC 100064 / NCIMB 13643)</name>
    <name type="common">Pedobacter saltans</name>
    <dbReference type="NCBI Taxonomy" id="762903"/>
    <lineage>
        <taxon>Bacteria</taxon>
        <taxon>Pseudomonadati</taxon>
        <taxon>Bacteroidota</taxon>
        <taxon>Sphingobacteriia</taxon>
        <taxon>Sphingobacteriales</taxon>
        <taxon>Sphingobacteriaceae</taxon>
        <taxon>Pseudopedobacter</taxon>
    </lineage>
</organism>
<dbReference type="InterPro" id="IPR008395">
    <property type="entry name" value="Agenet-like_dom"/>
</dbReference>
<dbReference type="Pfam" id="PF05641">
    <property type="entry name" value="Agenet"/>
    <property type="match status" value="1"/>
</dbReference>
<dbReference type="EMBL" id="CP002545">
    <property type="protein sequence ID" value="ADY52278.1"/>
    <property type="molecule type" value="Genomic_DNA"/>
</dbReference>
<dbReference type="AlphaFoldDB" id="F0S7L8"/>
<dbReference type="eggNOG" id="ENOG5030JRC">
    <property type="taxonomic scope" value="Bacteria"/>
</dbReference>
<reference evidence="3" key="2">
    <citation type="submission" date="2011-02" db="EMBL/GenBank/DDBJ databases">
        <title>The complete genome of Pedobacter saltans DSM 12145.</title>
        <authorList>
            <consortium name="US DOE Joint Genome Institute (JGI-PGF)"/>
            <person name="Lucas S."/>
            <person name="Copeland A."/>
            <person name="Lapidus A."/>
            <person name="Bruce D."/>
            <person name="Goodwin L."/>
            <person name="Pitluck S."/>
            <person name="Kyrpides N."/>
            <person name="Mavromatis K."/>
            <person name="Pagani I."/>
            <person name="Ivanova N."/>
            <person name="Ovchinnikova G."/>
            <person name="Lu M."/>
            <person name="Detter J.C."/>
            <person name="Han C."/>
            <person name="Land M."/>
            <person name="Hauser L."/>
            <person name="Markowitz V."/>
            <person name="Cheng J.-F."/>
            <person name="Hugenholtz P."/>
            <person name="Woyke T."/>
            <person name="Wu D."/>
            <person name="Tindall B."/>
            <person name="Pomrenke H.G."/>
            <person name="Brambilla E."/>
            <person name="Klenk H.-P."/>
            <person name="Eisen J.A."/>
        </authorList>
    </citation>
    <scope>NUCLEOTIDE SEQUENCE [LARGE SCALE GENOMIC DNA]</scope>
    <source>
        <strain evidence="3">ATCC 51119 / DSM 12145 / JCM 21818 / LMG 10337 / NBRC 100064 / NCIMB 13643</strain>
    </source>
</reference>
<dbReference type="RefSeq" id="WP_013632769.1">
    <property type="nucleotide sequence ID" value="NC_015177.1"/>
</dbReference>
<proteinExistence type="predicted"/>